<dbReference type="RefSeq" id="WP_302724665.1">
    <property type="nucleotide sequence ID" value="NZ_JAULRU010000823.1"/>
</dbReference>
<dbReference type="Proteomes" id="UP001273505">
    <property type="component" value="Unassembled WGS sequence"/>
</dbReference>
<accession>A0ABU4RWI4</accession>
<evidence type="ECO:0000313" key="2">
    <source>
        <dbReference type="Proteomes" id="UP001273505"/>
    </source>
</evidence>
<keyword evidence="2" id="KW-1185">Reference proteome</keyword>
<dbReference type="EMBL" id="JAXAFO010000005">
    <property type="protein sequence ID" value="MDX6848616.1"/>
    <property type="molecule type" value="Genomic_DNA"/>
</dbReference>
<name>A0ABU4RWI4_9GAMM</name>
<evidence type="ECO:0008006" key="3">
    <source>
        <dbReference type="Google" id="ProtNLM"/>
    </source>
</evidence>
<proteinExistence type="predicted"/>
<sequence>MATQTAKKSNSVSDNAEVVEAINQIKEASNSVYQAFGSLSEAGKATAREALDEGRAKATDYGQKAESVVREKPVVAVGVAFAAGWLVSRMLSSRKGS</sequence>
<evidence type="ECO:0000313" key="1">
    <source>
        <dbReference type="EMBL" id="MDX6848616.1"/>
    </source>
</evidence>
<comment type="caution">
    <text evidence="1">The sequence shown here is derived from an EMBL/GenBank/DDBJ whole genome shotgun (WGS) entry which is preliminary data.</text>
</comment>
<organism evidence="1 2">
    <name type="scientific">Gilvimarinus gilvus</name>
    <dbReference type="NCBI Taxonomy" id="3058038"/>
    <lineage>
        <taxon>Bacteria</taxon>
        <taxon>Pseudomonadati</taxon>
        <taxon>Pseudomonadota</taxon>
        <taxon>Gammaproteobacteria</taxon>
        <taxon>Cellvibrionales</taxon>
        <taxon>Cellvibrionaceae</taxon>
        <taxon>Gilvimarinus</taxon>
    </lineage>
</organism>
<reference evidence="1 2" key="1">
    <citation type="submission" date="2023-11" db="EMBL/GenBank/DDBJ databases">
        <title>Gilvimarinus fulvus sp. nov., isolated from the surface of Kelp.</title>
        <authorList>
            <person name="Sun Y.Y."/>
            <person name="Gong Y."/>
            <person name="Du Z.J."/>
        </authorList>
    </citation>
    <scope>NUCLEOTIDE SEQUENCE [LARGE SCALE GENOMIC DNA]</scope>
    <source>
        <strain evidence="1 2">SDUM040013</strain>
    </source>
</reference>
<protein>
    <recommendedName>
        <fullName evidence="3">DUF883 domain-containing protein</fullName>
    </recommendedName>
</protein>
<gene>
    <name evidence="1" type="ORF">SCD92_04545</name>
</gene>